<dbReference type="GO" id="GO:0000398">
    <property type="term" value="P:mRNA splicing, via spliceosome"/>
    <property type="evidence" value="ECO:0007669"/>
    <property type="project" value="TreeGrafter"/>
</dbReference>
<dbReference type="SMART" id="SM01124">
    <property type="entry name" value="DBR1"/>
    <property type="match status" value="1"/>
</dbReference>
<feature type="domain" description="Lariat debranching enzyme C-terminal" evidence="1">
    <location>
        <begin position="38"/>
        <end position="104"/>
    </location>
</feature>
<accession>A0A392PIB5</accession>
<dbReference type="AlphaFoldDB" id="A0A392PIB5"/>
<comment type="caution">
    <text evidence="2">The sequence shown here is derived from an EMBL/GenBank/DDBJ whole genome shotgun (WGS) entry which is preliminary data.</text>
</comment>
<name>A0A392PIB5_9FABA</name>
<protein>
    <submittedName>
        <fullName evidence="2">Lariat debranching enzyme-like</fullName>
    </submittedName>
</protein>
<reference evidence="2 3" key="1">
    <citation type="journal article" date="2018" name="Front. Plant Sci.">
        <title>Red Clover (Trifolium pratense) and Zigzag Clover (T. medium) - A Picture of Genomic Similarities and Differences.</title>
        <authorList>
            <person name="Dluhosova J."/>
            <person name="Istvanek J."/>
            <person name="Nedelnik J."/>
            <person name="Repkova J."/>
        </authorList>
    </citation>
    <scope>NUCLEOTIDE SEQUENCE [LARGE SCALE GENOMIC DNA]</scope>
    <source>
        <strain evidence="3">cv. 10/8</strain>
        <tissue evidence="2">Leaf</tissue>
    </source>
</reference>
<dbReference type="GO" id="GO:0005634">
    <property type="term" value="C:nucleus"/>
    <property type="evidence" value="ECO:0007669"/>
    <property type="project" value="TreeGrafter"/>
</dbReference>
<dbReference type="Proteomes" id="UP000265520">
    <property type="component" value="Unassembled WGS sequence"/>
</dbReference>
<organism evidence="2 3">
    <name type="scientific">Trifolium medium</name>
    <dbReference type="NCBI Taxonomy" id="97028"/>
    <lineage>
        <taxon>Eukaryota</taxon>
        <taxon>Viridiplantae</taxon>
        <taxon>Streptophyta</taxon>
        <taxon>Embryophyta</taxon>
        <taxon>Tracheophyta</taxon>
        <taxon>Spermatophyta</taxon>
        <taxon>Magnoliopsida</taxon>
        <taxon>eudicotyledons</taxon>
        <taxon>Gunneridae</taxon>
        <taxon>Pentapetalae</taxon>
        <taxon>rosids</taxon>
        <taxon>fabids</taxon>
        <taxon>Fabales</taxon>
        <taxon>Fabaceae</taxon>
        <taxon>Papilionoideae</taxon>
        <taxon>50 kb inversion clade</taxon>
        <taxon>NPAAA clade</taxon>
        <taxon>Hologalegina</taxon>
        <taxon>IRL clade</taxon>
        <taxon>Trifolieae</taxon>
        <taxon>Trifolium</taxon>
    </lineage>
</organism>
<dbReference type="PANTHER" id="PTHR12849:SF0">
    <property type="entry name" value="LARIAT DEBRANCHING ENZYME"/>
    <property type="match status" value="1"/>
</dbReference>
<evidence type="ECO:0000313" key="3">
    <source>
        <dbReference type="Proteomes" id="UP000265520"/>
    </source>
</evidence>
<evidence type="ECO:0000313" key="2">
    <source>
        <dbReference type="EMBL" id="MCI11544.1"/>
    </source>
</evidence>
<feature type="non-terminal residue" evidence="2">
    <location>
        <position position="1"/>
    </location>
</feature>
<dbReference type="PANTHER" id="PTHR12849">
    <property type="entry name" value="RNA LARIAT DEBRANCHING ENZYME"/>
    <property type="match status" value="1"/>
</dbReference>
<evidence type="ECO:0000259" key="1">
    <source>
        <dbReference type="SMART" id="SM01124"/>
    </source>
</evidence>
<dbReference type="InterPro" id="IPR007708">
    <property type="entry name" value="DBR1_C"/>
</dbReference>
<dbReference type="Pfam" id="PF05011">
    <property type="entry name" value="DBR1"/>
    <property type="match status" value="1"/>
</dbReference>
<dbReference type="GO" id="GO:0008419">
    <property type="term" value="F:RNA lariat debranching enzyme activity"/>
    <property type="evidence" value="ECO:0007669"/>
    <property type="project" value="TreeGrafter"/>
</dbReference>
<keyword evidence="3" id="KW-1185">Reference proteome</keyword>
<sequence length="105" mass="11972">FQIEEKRLGSKAAAQILEKLKPKYWFSAHLHCKFAALVQHGEGGPLTKFLALDKCLPGRDFLQIVEIESEPGPYEIQYDEEWLAITRKLNYVFPLTDKGADYGCV</sequence>
<proteinExistence type="predicted"/>
<dbReference type="EMBL" id="LXQA010080571">
    <property type="protein sequence ID" value="MCI11544.1"/>
    <property type="molecule type" value="Genomic_DNA"/>
</dbReference>